<sequence length="186" mass="21497">MAWTNSIHNIDCFNFSEGFNRIWIGDSVDWSSNISEETRSHGEAEFIESGYPNLDRRVEFGCGSQCRFRCQYKISLSDCQKLNAEYRELKRRDLQWKYLLNLIQFSHNSNAIRRQTHVAYFLISNGERVKVCQSMFLNTFGETSTVIGTIKSKIRDSETNEVTIGDLRGKHRRKSRVVPGAADNSI</sequence>
<accession>A0ACC2PTI3</accession>
<evidence type="ECO:0000313" key="2">
    <source>
        <dbReference type="Proteomes" id="UP001239111"/>
    </source>
</evidence>
<comment type="caution">
    <text evidence="1">The sequence shown here is derived from an EMBL/GenBank/DDBJ whole genome shotgun (WGS) entry which is preliminary data.</text>
</comment>
<dbReference type="EMBL" id="CM056741">
    <property type="protein sequence ID" value="KAJ8686826.1"/>
    <property type="molecule type" value="Genomic_DNA"/>
</dbReference>
<gene>
    <name evidence="1" type="ORF">QAD02_022620</name>
</gene>
<reference evidence="1" key="1">
    <citation type="submission" date="2023-04" db="EMBL/GenBank/DDBJ databases">
        <title>A chromosome-level genome assembly of the parasitoid wasp Eretmocerus hayati.</title>
        <authorList>
            <person name="Zhong Y."/>
            <person name="Liu S."/>
            <person name="Liu Y."/>
        </authorList>
    </citation>
    <scope>NUCLEOTIDE SEQUENCE</scope>
    <source>
        <strain evidence="1">ZJU_SS_LIU_2023</strain>
    </source>
</reference>
<keyword evidence="2" id="KW-1185">Reference proteome</keyword>
<evidence type="ECO:0000313" key="1">
    <source>
        <dbReference type="EMBL" id="KAJ8686826.1"/>
    </source>
</evidence>
<dbReference type="Proteomes" id="UP001239111">
    <property type="component" value="Chromosome 1"/>
</dbReference>
<name>A0ACC2PTI3_9HYME</name>
<protein>
    <submittedName>
        <fullName evidence="1">Uncharacterized protein</fullName>
    </submittedName>
</protein>
<proteinExistence type="predicted"/>
<organism evidence="1 2">
    <name type="scientific">Eretmocerus hayati</name>
    <dbReference type="NCBI Taxonomy" id="131215"/>
    <lineage>
        <taxon>Eukaryota</taxon>
        <taxon>Metazoa</taxon>
        <taxon>Ecdysozoa</taxon>
        <taxon>Arthropoda</taxon>
        <taxon>Hexapoda</taxon>
        <taxon>Insecta</taxon>
        <taxon>Pterygota</taxon>
        <taxon>Neoptera</taxon>
        <taxon>Endopterygota</taxon>
        <taxon>Hymenoptera</taxon>
        <taxon>Apocrita</taxon>
        <taxon>Proctotrupomorpha</taxon>
        <taxon>Chalcidoidea</taxon>
        <taxon>Aphelinidae</taxon>
        <taxon>Aphelininae</taxon>
        <taxon>Eretmocerus</taxon>
    </lineage>
</organism>